<sequence length="375" mass="42097">MRIKLLLASLLIATAIQAQTNGNEAEPDFEGKTATYFYYDDEIYVNTIGYAKRNLLEERVYIMENNEIYLQEFIDFIGFIKGTINKDAGTITIKNGQEMGTKQFKKGGATHKVYFATMNATTQQPEDGEFTLKYIDKGNGNMYIDSGSLCFSLYYLNEEKPTIFLHTKGLKMVSKALLDAAVQKATYEYTDIEEGGSKESSKIDCIKYGENIYFNSLEASVPNKWQVAKILQEGENMLLFIPNNQFITYMSDAYFVFKTATTEGNNGAEPKEVEGLKIPMVLDETTHTYKCTTANNELLGALASQVSSKGTSNEWVTKYANISITIPESQIADGISSVTQPKKQKNTLYYDLQGRAYRCPSKGIYIHNGKKIVVK</sequence>
<reference evidence="2 3" key="1">
    <citation type="journal article" date="2016" name="DNA Res.">
        <title>The complete genome sequencing of Prevotella intermedia strain OMA14 and a subsequent fine-scale, intra-species genomic comparison reveal an unusual amplification of conjugative and mobile transposons and identify a novel Prevotella-lineage-specific repeat.</title>
        <authorList>
            <person name="Naito M."/>
            <person name="Ogura Y."/>
            <person name="Itoh T."/>
            <person name="Shoji M."/>
            <person name="Okamoto M."/>
            <person name="Hayashi T."/>
            <person name="Nakayama K."/>
        </authorList>
    </citation>
    <scope>NUCLEOTIDE SEQUENCE [LARGE SCALE GENOMIC DNA]</scope>
    <source>
        <strain evidence="2 3">OMA14</strain>
    </source>
</reference>
<feature type="signal peptide" evidence="1">
    <location>
        <begin position="1"/>
        <end position="20"/>
    </location>
</feature>
<gene>
    <name evidence="2" type="ORF">PIOMA14_I_0028</name>
</gene>
<dbReference type="Proteomes" id="UP000217431">
    <property type="component" value="Chromosome I"/>
</dbReference>
<feature type="chain" id="PRO_5006619842" description="Lipocalin-like domain-containing protein" evidence="1">
    <location>
        <begin position="21"/>
        <end position="375"/>
    </location>
</feature>
<dbReference type="AlphaFoldDB" id="A0A0S3UG84"/>
<evidence type="ECO:0000256" key="1">
    <source>
        <dbReference type="SAM" id="SignalP"/>
    </source>
</evidence>
<evidence type="ECO:0008006" key="4">
    <source>
        <dbReference type="Google" id="ProtNLM"/>
    </source>
</evidence>
<keyword evidence="1" id="KW-0732">Signal</keyword>
<evidence type="ECO:0000313" key="2">
    <source>
        <dbReference type="EMBL" id="BAU16537.1"/>
    </source>
</evidence>
<proteinExistence type="predicted"/>
<organism evidence="2 3">
    <name type="scientific">Prevotella intermedia</name>
    <dbReference type="NCBI Taxonomy" id="28131"/>
    <lineage>
        <taxon>Bacteria</taxon>
        <taxon>Pseudomonadati</taxon>
        <taxon>Bacteroidota</taxon>
        <taxon>Bacteroidia</taxon>
        <taxon>Bacteroidales</taxon>
        <taxon>Prevotellaceae</taxon>
        <taxon>Prevotella</taxon>
    </lineage>
</organism>
<name>A0A0S3UG84_PREIN</name>
<dbReference type="EMBL" id="AP014597">
    <property type="protein sequence ID" value="BAU16537.1"/>
    <property type="molecule type" value="Genomic_DNA"/>
</dbReference>
<accession>A0A0S3UG84</accession>
<evidence type="ECO:0000313" key="3">
    <source>
        <dbReference type="Proteomes" id="UP000217431"/>
    </source>
</evidence>
<protein>
    <recommendedName>
        <fullName evidence="4">Lipocalin-like domain-containing protein</fullName>
    </recommendedName>
</protein>
<dbReference type="RefSeq" id="WP_096404718.1">
    <property type="nucleotide sequence ID" value="NZ_AP014597.1"/>
</dbReference>